<name>A0AAE1AMI4_9GAST</name>
<dbReference type="Proteomes" id="UP001283361">
    <property type="component" value="Unassembled WGS sequence"/>
</dbReference>
<dbReference type="EMBL" id="JAWDGP010001541">
    <property type="protein sequence ID" value="KAK3790413.1"/>
    <property type="molecule type" value="Genomic_DNA"/>
</dbReference>
<evidence type="ECO:0000313" key="2">
    <source>
        <dbReference type="Proteomes" id="UP001283361"/>
    </source>
</evidence>
<sequence length="88" mass="9957">MRSTCRVNVSCVTTRRVCKHFRVKEHHFTGDSVDLGQHVSSDEIITVEEAEGKRGKELIVHSFWDLRNLISISSRAVSQISHARLVLG</sequence>
<accession>A0AAE1AMI4</accession>
<dbReference type="AlphaFoldDB" id="A0AAE1AMI4"/>
<keyword evidence="2" id="KW-1185">Reference proteome</keyword>
<comment type="caution">
    <text evidence="1">The sequence shown here is derived from an EMBL/GenBank/DDBJ whole genome shotgun (WGS) entry which is preliminary data.</text>
</comment>
<evidence type="ECO:0000313" key="1">
    <source>
        <dbReference type="EMBL" id="KAK3790413.1"/>
    </source>
</evidence>
<proteinExistence type="predicted"/>
<organism evidence="1 2">
    <name type="scientific">Elysia crispata</name>
    <name type="common">lettuce slug</name>
    <dbReference type="NCBI Taxonomy" id="231223"/>
    <lineage>
        <taxon>Eukaryota</taxon>
        <taxon>Metazoa</taxon>
        <taxon>Spiralia</taxon>
        <taxon>Lophotrochozoa</taxon>
        <taxon>Mollusca</taxon>
        <taxon>Gastropoda</taxon>
        <taxon>Heterobranchia</taxon>
        <taxon>Euthyneura</taxon>
        <taxon>Panpulmonata</taxon>
        <taxon>Sacoglossa</taxon>
        <taxon>Placobranchoidea</taxon>
        <taxon>Plakobranchidae</taxon>
        <taxon>Elysia</taxon>
    </lineage>
</organism>
<gene>
    <name evidence="1" type="ORF">RRG08_014882</name>
</gene>
<protein>
    <submittedName>
        <fullName evidence="1">Uncharacterized protein</fullName>
    </submittedName>
</protein>
<reference evidence="1" key="1">
    <citation type="journal article" date="2023" name="G3 (Bethesda)">
        <title>A reference genome for the long-term kleptoplast-retaining sea slug Elysia crispata morphotype clarki.</title>
        <authorList>
            <person name="Eastman K.E."/>
            <person name="Pendleton A.L."/>
            <person name="Shaikh M.A."/>
            <person name="Suttiyut T."/>
            <person name="Ogas R."/>
            <person name="Tomko P."/>
            <person name="Gavelis G."/>
            <person name="Widhalm J.R."/>
            <person name="Wisecaver J.H."/>
        </authorList>
    </citation>
    <scope>NUCLEOTIDE SEQUENCE</scope>
    <source>
        <strain evidence="1">ECLA1</strain>
    </source>
</reference>